<evidence type="ECO:0000256" key="6">
    <source>
        <dbReference type="ARBA" id="ARBA00022723"/>
    </source>
</evidence>
<comment type="subunit">
    <text evidence="9">Heterodimer of an alpha and a beta subunit.</text>
</comment>
<evidence type="ECO:0000256" key="1">
    <source>
        <dbReference type="ARBA" id="ARBA00010497"/>
    </source>
</evidence>
<reference evidence="11" key="1">
    <citation type="submission" date="2023-06" db="EMBL/GenBank/DDBJ databases">
        <title>Genome-scale phylogeny and comparative genomics of the fungal order Sordariales.</title>
        <authorList>
            <consortium name="Lawrence Berkeley National Laboratory"/>
            <person name="Hensen N."/>
            <person name="Bonometti L."/>
            <person name="Westerberg I."/>
            <person name="Brannstrom I.O."/>
            <person name="Guillou S."/>
            <person name="Cros-Aarteil S."/>
            <person name="Calhoun S."/>
            <person name="Haridas S."/>
            <person name="Kuo A."/>
            <person name="Mondo S."/>
            <person name="Pangilinan J."/>
            <person name="Riley R."/>
            <person name="Labutti K."/>
            <person name="Andreopoulos B."/>
            <person name="Lipzen A."/>
            <person name="Chen C."/>
            <person name="Yanf M."/>
            <person name="Daum C."/>
            <person name="Ng V."/>
            <person name="Clum A."/>
            <person name="Steindorff A."/>
            <person name="Ohm R."/>
            <person name="Martin F."/>
            <person name="Silar P."/>
            <person name="Natvig D."/>
            <person name="Lalanne C."/>
            <person name="Gautier V."/>
            <person name="Ament-Velasquez S.L."/>
            <person name="Kruys A."/>
            <person name="Hutchinson M.I."/>
            <person name="Powell A.J."/>
            <person name="Barry K."/>
            <person name="Miller A.N."/>
            <person name="Grigoriev I.V."/>
            <person name="Debuchy R."/>
            <person name="Gladieux P."/>
            <person name="Thoren M.H."/>
            <person name="Johannesson H."/>
        </authorList>
    </citation>
    <scope>NUCLEOTIDE SEQUENCE</scope>
    <source>
        <strain evidence="11">8032-3</strain>
    </source>
</reference>
<dbReference type="FunFam" id="1.50.10.20:FF:000014">
    <property type="entry name" value="Protein farnesyltransferase subunit beta"/>
    <property type="match status" value="1"/>
</dbReference>
<keyword evidence="4 9" id="KW-0637">Prenyltransferase</keyword>
<proteinExistence type="inferred from homology"/>
<keyword evidence="7" id="KW-0677">Repeat</keyword>
<dbReference type="Proteomes" id="UP001244011">
    <property type="component" value="Unassembled WGS sequence"/>
</dbReference>
<comment type="catalytic activity">
    <reaction evidence="9">
        <text>L-cysteinyl-[protein] + (2E,6E)-farnesyl diphosphate = S-(2E,6E)-farnesyl-L-cysteinyl-[protein] + diphosphate</text>
        <dbReference type="Rhea" id="RHEA:13345"/>
        <dbReference type="Rhea" id="RHEA-COMP:10131"/>
        <dbReference type="Rhea" id="RHEA-COMP:11535"/>
        <dbReference type="ChEBI" id="CHEBI:29950"/>
        <dbReference type="ChEBI" id="CHEBI:33019"/>
        <dbReference type="ChEBI" id="CHEBI:86019"/>
        <dbReference type="ChEBI" id="CHEBI:175763"/>
    </reaction>
</comment>
<comment type="cofactor">
    <cofactor evidence="9">
        <name>Zn(2+)</name>
        <dbReference type="ChEBI" id="CHEBI:29105"/>
    </cofactor>
    <text evidence="9">Binds 1 zinc ion per subunit.</text>
</comment>
<comment type="similarity">
    <text evidence="1 9">Belongs to the protein prenyltransferase subunit beta family.</text>
</comment>
<evidence type="ECO:0000256" key="2">
    <source>
        <dbReference type="ARBA" id="ARBA00012702"/>
    </source>
</evidence>
<dbReference type="RefSeq" id="XP_060283902.1">
    <property type="nucleotide sequence ID" value="XM_060427760.1"/>
</dbReference>
<evidence type="ECO:0000256" key="9">
    <source>
        <dbReference type="RuleBase" id="RU365056"/>
    </source>
</evidence>
<dbReference type="InterPro" id="IPR026872">
    <property type="entry name" value="FTB"/>
</dbReference>
<keyword evidence="8 9" id="KW-0862">Zinc</keyword>
<evidence type="ECO:0000259" key="10">
    <source>
        <dbReference type="Pfam" id="PF00432"/>
    </source>
</evidence>
<dbReference type="InterPro" id="IPR045089">
    <property type="entry name" value="PGGT1B-like"/>
</dbReference>
<keyword evidence="12" id="KW-1185">Reference proteome</keyword>
<name>A0AAJ0C2U2_9PEZI</name>
<evidence type="ECO:0000256" key="5">
    <source>
        <dbReference type="ARBA" id="ARBA00022679"/>
    </source>
</evidence>
<keyword evidence="5 9" id="KW-0808">Transferase</keyword>
<dbReference type="InterPro" id="IPR008930">
    <property type="entry name" value="Terpenoid_cyclase/PrenylTrfase"/>
</dbReference>
<dbReference type="GO" id="GO:0097354">
    <property type="term" value="P:prenylation"/>
    <property type="evidence" value="ECO:0007669"/>
    <property type="project" value="UniProtKB-UniRule"/>
</dbReference>
<evidence type="ECO:0000256" key="4">
    <source>
        <dbReference type="ARBA" id="ARBA00022602"/>
    </source>
</evidence>
<dbReference type="Pfam" id="PF00432">
    <property type="entry name" value="Prenyltrans"/>
    <property type="match status" value="1"/>
</dbReference>
<dbReference type="PANTHER" id="PTHR11774">
    <property type="entry name" value="GERANYLGERANYL TRANSFERASE TYPE BETA SUBUNIT"/>
    <property type="match status" value="1"/>
</dbReference>
<dbReference type="AlphaFoldDB" id="A0AAJ0C2U2"/>
<evidence type="ECO:0000256" key="8">
    <source>
        <dbReference type="ARBA" id="ARBA00022833"/>
    </source>
</evidence>
<dbReference type="InterPro" id="IPR001330">
    <property type="entry name" value="Prenyltrans"/>
</dbReference>
<dbReference type="EMBL" id="MU839007">
    <property type="protein sequence ID" value="KAK1767689.1"/>
    <property type="molecule type" value="Genomic_DNA"/>
</dbReference>
<dbReference type="GO" id="GO:0008270">
    <property type="term" value="F:zinc ion binding"/>
    <property type="evidence" value="ECO:0007669"/>
    <property type="project" value="UniProtKB-UniRule"/>
</dbReference>
<dbReference type="Gene3D" id="1.50.10.20">
    <property type="match status" value="1"/>
</dbReference>
<comment type="function">
    <text evidence="9">Catalyzes the transfer of a farnesyl moiety from farnesyl diphosphate to a cysteine at the fourth position from the C-terminus of several proteins. The beta subunit is responsible for peptide-binding.</text>
</comment>
<feature type="domain" description="Prenyltransferase alpha-alpha toroid" evidence="10">
    <location>
        <begin position="109"/>
        <end position="486"/>
    </location>
</feature>
<accession>A0AAJ0C2U2</accession>
<evidence type="ECO:0000313" key="12">
    <source>
        <dbReference type="Proteomes" id="UP001244011"/>
    </source>
</evidence>
<dbReference type="GO" id="GO:0004660">
    <property type="term" value="F:protein farnesyltransferase activity"/>
    <property type="evidence" value="ECO:0007669"/>
    <property type="project" value="UniProtKB-UniRule"/>
</dbReference>
<evidence type="ECO:0000256" key="7">
    <source>
        <dbReference type="ARBA" id="ARBA00022737"/>
    </source>
</evidence>
<keyword evidence="6 9" id="KW-0479">Metal-binding</keyword>
<evidence type="ECO:0000313" key="11">
    <source>
        <dbReference type="EMBL" id="KAK1767689.1"/>
    </source>
</evidence>
<evidence type="ECO:0000256" key="3">
    <source>
        <dbReference type="ARBA" id="ARBA00015798"/>
    </source>
</evidence>
<dbReference type="GO" id="GO:0005965">
    <property type="term" value="C:protein farnesyltransferase complex"/>
    <property type="evidence" value="ECO:0007669"/>
    <property type="project" value="UniProtKB-UniRule"/>
</dbReference>
<dbReference type="SUPFAM" id="SSF48239">
    <property type="entry name" value="Terpenoid cyclases/Protein prenyltransferases"/>
    <property type="match status" value="1"/>
</dbReference>
<organism evidence="11 12">
    <name type="scientific">Phialemonium atrogriseum</name>
    <dbReference type="NCBI Taxonomy" id="1093897"/>
    <lineage>
        <taxon>Eukaryota</taxon>
        <taxon>Fungi</taxon>
        <taxon>Dikarya</taxon>
        <taxon>Ascomycota</taxon>
        <taxon>Pezizomycotina</taxon>
        <taxon>Sordariomycetes</taxon>
        <taxon>Sordariomycetidae</taxon>
        <taxon>Cephalothecales</taxon>
        <taxon>Cephalothecaceae</taxon>
        <taxon>Phialemonium</taxon>
    </lineage>
</organism>
<gene>
    <name evidence="11" type="ORF">QBC33DRAFT_536998</name>
</gene>
<dbReference type="PANTHER" id="PTHR11774:SF6">
    <property type="entry name" value="PROTEIN FARNESYLTRANSFERASE SUBUNIT BETA"/>
    <property type="match status" value="1"/>
</dbReference>
<dbReference type="GeneID" id="85310947"/>
<protein>
    <recommendedName>
        <fullName evidence="3 9">Protein farnesyltransferase subunit beta</fullName>
        <shortName evidence="9">FTase-beta</shortName>
        <ecNumber evidence="2 9">2.5.1.58</ecNumber>
    </recommendedName>
</protein>
<sequence>MKHRTKATRHRPRVLFKKKTMASPSRVVGNDPLTSQRVVDEEFIDEFVSHNTISALIMIPDLFTTSPPIRDILETATSQAQDETMETCLPFLAGEDDYFQYNENGLPRLDRQRHARLLHSTLEKLPGRFVAADAARPWFLYWCLSALVLLGEDVSDYQRGVIETAQSMQNDSGGFGGGNGQLSHLATTYAVVLALALVGGEEAYEVVDRKSMWRWLCSLKQADGGFQVCLGGEEDIRGAYCAAVIITLLNLPLDLTRESPAWTEGHPTLFAGLAEYVRRCQTFEGGISGQPDAEAHGGYAFCALGCLAILDSPERIIPSYLDVPRLISWLSSRQYAPEGGFSGRTNKLVDGCYSHWVGACWPLVEASLGMPGSLASDLPKHQLRPATGSLFSREGLIRYILCCCQDQTKRGGMRDKPGKLSDQYHTCYVLSGLSSAQHKWRLAPSEGEEMDVSGRQDQVWTVSPYLDEVQVFDEGDRILPLHPVYAIPFSSQEAIRDFFSARPGF</sequence>
<comment type="caution">
    <text evidence="11">The sequence shown here is derived from an EMBL/GenBank/DDBJ whole genome shotgun (WGS) entry which is preliminary data.</text>
</comment>
<dbReference type="CDD" id="cd02893">
    <property type="entry name" value="FTase"/>
    <property type="match status" value="1"/>
</dbReference>
<dbReference type="EC" id="2.5.1.58" evidence="2 9"/>